<dbReference type="Proteomes" id="UP000053257">
    <property type="component" value="Unassembled WGS sequence"/>
</dbReference>
<gene>
    <name evidence="2" type="ORF">PHLGIDRAFT_125483</name>
</gene>
<feature type="compositionally biased region" description="Basic and acidic residues" evidence="1">
    <location>
        <begin position="15"/>
        <end position="34"/>
    </location>
</feature>
<organism evidence="2 3">
    <name type="scientific">Phlebiopsis gigantea (strain 11061_1 CR5-6)</name>
    <name type="common">White-rot fungus</name>
    <name type="synonym">Peniophora gigantea</name>
    <dbReference type="NCBI Taxonomy" id="745531"/>
    <lineage>
        <taxon>Eukaryota</taxon>
        <taxon>Fungi</taxon>
        <taxon>Dikarya</taxon>
        <taxon>Basidiomycota</taxon>
        <taxon>Agaricomycotina</taxon>
        <taxon>Agaricomycetes</taxon>
        <taxon>Polyporales</taxon>
        <taxon>Phanerochaetaceae</taxon>
        <taxon>Phlebiopsis</taxon>
    </lineage>
</organism>
<dbReference type="AlphaFoldDB" id="A0A0C3SC59"/>
<dbReference type="OrthoDB" id="2804335at2759"/>
<proteinExistence type="predicted"/>
<reference evidence="2 3" key="1">
    <citation type="journal article" date="2014" name="PLoS Genet.">
        <title>Analysis of the Phlebiopsis gigantea genome, transcriptome and secretome provides insight into its pioneer colonization strategies of wood.</title>
        <authorList>
            <person name="Hori C."/>
            <person name="Ishida T."/>
            <person name="Igarashi K."/>
            <person name="Samejima M."/>
            <person name="Suzuki H."/>
            <person name="Master E."/>
            <person name="Ferreira P."/>
            <person name="Ruiz-Duenas F.J."/>
            <person name="Held B."/>
            <person name="Canessa P."/>
            <person name="Larrondo L.F."/>
            <person name="Schmoll M."/>
            <person name="Druzhinina I.S."/>
            <person name="Kubicek C.P."/>
            <person name="Gaskell J.A."/>
            <person name="Kersten P."/>
            <person name="St John F."/>
            <person name="Glasner J."/>
            <person name="Sabat G."/>
            <person name="Splinter BonDurant S."/>
            <person name="Syed K."/>
            <person name="Yadav J."/>
            <person name="Mgbeahuruike A.C."/>
            <person name="Kovalchuk A."/>
            <person name="Asiegbu F.O."/>
            <person name="Lackner G."/>
            <person name="Hoffmeister D."/>
            <person name="Rencoret J."/>
            <person name="Gutierrez A."/>
            <person name="Sun H."/>
            <person name="Lindquist E."/>
            <person name="Barry K."/>
            <person name="Riley R."/>
            <person name="Grigoriev I.V."/>
            <person name="Henrissat B."/>
            <person name="Kues U."/>
            <person name="Berka R.M."/>
            <person name="Martinez A.T."/>
            <person name="Covert S.F."/>
            <person name="Blanchette R.A."/>
            <person name="Cullen D."/>
        </authorList>
    </citation>
    <scope>NUCLEOTIDE SEQUENCE [LARGE SCALE GENOMIC DNA]</scope>
    <source>
        <strain evidence="2 3">11061_1 CR5-6</strain>
    </source>
</reference>
<name>A0A0C3SC59_PHLG1</name>
<evidence type="ECO:0000313" key="3">
    <source>
        <dbReference type="Proteomes" id="UP000053257"/>
    </source>
</evidence>
<keyword evidence="3" id="KW-1185">Reference proteome</keyword>
<dbReference type="EMBL" id="KN840453">
    <property type="protein sequence ID" value="KIP10627.1"/>
    <property type="molecule type" value="Genomic_DNA"/>
</dbReference>
<feature type="compositionally biased region" description="Polar residues" evidence="1">
    <location>
        <begin position="1"/>
        <end position="12"/>
    </location>
</feature>
<sequence>MPSSREMSTSTEHGMLTKDEAVLPPVAHEDDAPKPEEVSSCMQRLTNAVLSVKTIYLPSEVVDYVVDIFAQRNTVEPGDVLDLDSLTPAVGVNKRELGTLSLICRYWAKRSRPHLFRQTTIRSLTDLDTLVQIMKHQVIDDLPSVLDCLRNVSVLQSGAWSLPWLHHVYSRLSESADRRISLSLSLDNTYVVHDASSPDTTRFAPRSLSTHLPRTIPGDTYHFQALELSNLRFRRVADLLALLHHTTIVRDVTCRNVQFEDMTIPIRRTVQRAPERELFIVTVSCCGQASFEVDLAFTILATKGAKRCGLEAETWKTISKIVLAMFSSGEGWSKRLAVLSINEGIEFQFEAEEGHIMTHIVSIGLSQVEHATGSSSFISSVNITVHEERHTSLGQVKSWNWSLLDEVLSVLTPSPHLLLKIESKHVFRWLLSAITDRKVLARTYDFYTRSRRSAEIDVRFAGDTSTPLSKDGSVISVQYVHGMPSEYPLGTRMVPLTVCQRFELLFCRYTWEKQFFLLRVLHSVDSGSVNSEGDALQASLFNNDSSFAGLDQDALLAKAAEAFGSVDAFIETCQFPED</sequence>
<accession>A0A0C3SC59</accession>
<protein>
    <submittedName>
        <fullName evidence="2">Uncharacterized protein</fullName>
    </submittedName>
</protein>
<evidence type="ECO:0000313" key="2">
    <source>
        <dbReference type="EMBL" id="KIP10627.1"/>
    </source>
</evidence>
<evidence type="ECO:0000256" key="1">
    <source>
        <dbReference type="SAM" id="MobiDB-lite"/>
    </source>
</evidence>
<feature type="region of interest" description="Disordered" evidence="1">
    <location>
        <begin position="1"/>
        <end position="34"/>
    </location>
</feature>
<dbReference type="HOGENOM" id="CLU_552204_0_0_1"/>